<dbReference type="InterPro" id="IPR000172">
    <property type="entry name" value="GMC_OxRdtase_N"/>
</dbReference>
<dbReference type="NCBIfam" id="TIGR03970">
    <property type="entry name" value="Rv0697"/>
    <property type="match status" value="1"/>
</dbReference>
<dbReference type="InterPro" id="IPR012132">
    <property type="entry name" value="GMC_OxRdtase"/>
</dbReference>
<reference evidence="9" key="1">
    <citation type="journal article" date="2019" name="Int. J. Syst. Evol. Microbiol.">
        <title>The Global Catalogue of Microorganisms (GCM) 10K type strain sequencing project: providing services to taxonomists for standard genome sequencing and annotation.</title>
        <authorList>
            <consortium name="The Broad Institute Genomics Platform"/>
            <consortium name="The Broad Institute Genome Sequencing Center for Infectious Disease"/>
            <person name="Wu L."/>
            <person name="Ma J."/>
        </authorList>
    </citation>
    <scope>NUCLEOTIDE SEQUENCE [LARGE SCALE GENOMIC DNA]</scope>
    <source>
        <strain evidence="9">JCM 4855</strain>
    </source>
</reference>
<dbReference type="Pfam" id="PF00732">
    <property type="entry name" value="GMC_oxred_N"/>
    <property type="match status" value="1"/>
</dbReference>
<dbReference type="PANTHER" id="PTHR11552:SF147">
    <property type="entry name" value="CHOLINE DEHYDROGENASE, MITOCHONDRIAL"/>
    <property type="match status" value="1"/>
</dbReference>
<evidence type="ECO:0000256" key="5">
    <source>
        <dbReference type="RuleBase" id="RU003968"/>
    </source>
</evidence>
<keyword evidence="4 5" id="KW-0274">FAD</keyword>
<dbReference type="EC" id="1.-.-.-" evidence="8"/>
<evidence type="ECO:0000259" key="6">
    <source>
        <dbReference type="PROSITE" id="PS00623"/>
    </source>
</evidence>
<feature type="domain" description="Glucose-methanol-choline oxidoreductase N-terminal" evidence="6">
    <location>
        <begin position="95"/>
        <end position="118"/>
    </location>
</feature>
<evidence type="ECO:0000256" key="1">
    <source>
        <dbReference type="ARBA" id="ARBA00001974"/>
    </source>
</evidence>
<dbReference type="Gene3D" id="3.50.50.60">
    <property type="entry name" value="FAD/NAD(P)-binding domain"/>
    <property type="match status" value="1"/>
</dbReference>
<evidence type="ECO:0000313" key="9">
    <source>
        <dbReference type="Proteomes" id="UP001596409"/>
    </source>
</evidence>
<keyword evidence="9" id="KW-1185">Reference proteome</keyword>
<dbReference type="InterPro" id="IPR023978">
    <property type="entry name" value="GMC_oxidoreductase_bact"/>
</dbReference>
<dbReference type="Pfam" id="PF05199">
    <property type="entry name" value="GMC_oxred_C"/>
    <property type="match status" value="1"/>
</dbReference>
<evidence type="ECO:0000256" key="3">
    <source>
        <dbReference type="ARBA" id="ARBA00022630"/>
    </source>
</evidence>
<comment type="cofactor">
    <cofactor evidence="1">
        <name>FAD</name>
        <dbReference type="ChEBI" id="CHEBI:57692"/>
    </cofactor>
</comment>
<accession>A0ABW2DUX4</accession>
<dbReference type="PIRSF" id="PIRSF000137">
    <property type="entry name" value="Alcohol_oxidase"/>
    <property type="match status" value="1"/>
</dbReference>
<comment type="caution">
    <text evidence="8">The sequence shown here is derived from an EMBL/GenBank/DDBJ whole genome shotgun (WGS) entry which is preliminary data.</text>
</comment>
<dbReference type="PROSITE" id="PS00624">
    <property type="entry name" value="GMC_OXRED_2"/>
    <property type="match status" value="1"/>
</dbReference>
<keyword evidence="3 5" id="KW-0285">Flavoprotein</keyword>
<dbReference type="SUPFAM" id="SSF54373">
    <property type="entry name" value="FAD-linked reductases, C-terminal domain"/>
    <property type="match status" value="1"/>
</dbReference>
<dbReference type="Gene3D" id="3.30.410.40">
    <property type="match status" value="1"/>
</dbReference>
<comment type="similarity">
    <text evidence="2 5">Belongs to the GMC oxidoreductase family.</text>
</comment>
<proteinExistence type="inferred from homology"/>
<dbReference type="EMBL" id="JBHSYM010000003">
    <property type="protein sequence ID" value="MFC7010310.1"/>
    <property type="molecule type" value="Genomic_DNA"/>
</dbReference>
<dbReference type="RefSeq" id="WP_229880637.1">
    <property type="nucleotide sequence ID" value="NZ_BMWA01000007.1"/>
</dbReference>
<evidence type="ECO:0000259" key="7">
    <source>
        <dbReference type="PROSITE" id="PS00624"/>
    </source>
</evidence>
<keyword evidence="8" id="KW-0560">Oxidoreductase</keyword>
<gene>
    <name evidence="8" type="primary">mftG</name>
    <name evidence="8" type="ORF">ACFQMH_01000</name>
</gene>
<dbReference type="GO" id="GO:0016491">
    <property type="term" value="F:oxidoreductase activity"/>
    <property type="evidence" value="ECO:0007669"/>
    <property type="project" value="UniProtKB-KW"/>
</dbReference>
<evidence type="ECO:0000256" key="2">
    <source>
        <dbReference type="ARBA" id="ARBA00010790"/>
    </source>
</evidence>
<organism evidence="8 9">
    <name type="scientific">Streptomyces viridiviolaceus</name>
    <dbReference type="NCBI Taxonomy" id="68282"/>
    <lineage>
        <taxon>Bacteria</taxon>
        <taxon>Bacillati</taxon>
        <taxon>Actinomycetota</taxon>
        <taxon>Actinomycetes</taxon>
        <taxon>Kitasatosporales</taxon>
        <taxon>Streptomycetaceae</taxon>
        <taxon>Streptomyces</taxon>
    </lineage>
</organism>
<dbReference type="Proteomes" id="UP001596409">
    <property type="component" value="Unassembled WGS sequence"/>
</dbReference>
<dbReference type="InterPro" id="IPR007867">
    <property type="entry name" value="GMC_OxRtase_C"/>
</dbReference>
<sequence>MTASDPVDEIDGRRAADVIVVGAGASGAALAARLSEDSARAVLLLDAGPVPEHPPLFPPELLDARLVPGAQPDHPAVQRYAAFLTPERPYTVVRGRGLGGSTTVNGGYFVRARREDFDRWSAAGNPAWAYDRMLPLLRALETDLDYGAGELHGGEGPMRIRRRALAHPAAAAFRAAAEELGHPFEPDKNDQAPPGFGPVPSNAVDGLRLNTGISYLMPALARANLTVIGDCAVRRVAVRHGRACGVVVLRNGRETVLHSDEVVLCAGSFVTPQLLQRSGIGPRATLERHGIPVVHDAPAVGTRFSDHPQLVLEWAPRTDLGAPDDLWLGGCLHLSSSDLTHPGDLEILQSLVPMAGLAGGAPAVAGAPLAFLVSVQSPASTGRLRIRSADPAVPPHIQYGYLATSDGRRRLREAVRATADIVATRAFRHVARAGLLQPEPQLLAGDDVLDEWIGRSIGTSHHACGTAPMGPDGSTAAVDQYGRVHGVSGLRVADTSILPTAPLRGPAATAVLIGEFIARAMRRE</sequence>
<dbReference type="InterPro" id="IPR036188">
    <property type="entry name" value="FAD/NAD-bd_sf"/>
</dbReference>
<dbReference type="SUPFAM" id="SSF51905">
    <property type="entry name" value="FAD/NAD(P)-binding domain"/>
    <property type="match status" value="1"/>
</dbReference>
<dbReference type="PANTHER" id="PTHR11552">
    <property type="entry name" value="GLUCOSE-METHANOL-CHOLINE GMC OXIDOREDUCTASE"/>
    <property type="match status" value="1"/>
</dbReference>
<evidence type="ECO:0000256" key="4">
    <source>
        <dbReference type="ARBA" id="ARBA00022827"/>
    </source>
</evidence>
<feature type="domain" description="Glucose-methanol-choline oxidoreductase N-terminal" evidence="7">
    <location>
        <begin position="267"/>
        <end position="281"/>
    </location>
</feature>
<dbReference type="PROSITE" id="PS00623">
    <property type="entry name" value="GMC_OXRED_1"/>
    <property type="match status" value="1"/>
</dbReference>
<protein>
    <submittedName>
        <fullName evidence="8">Mycofactocin system GMC family oxidoreductase MftG</fullName>
        <ecNumber evidence="8">1.-.-.-</ecNumber>
    </submittedName>
</protein>
<evidence type="ECO:0000313" key="8">
    <source>
        <dbReference type="EMBL" id="MFC7010310.1"/>
    </source>
</evidence>
<name>A0ABW2DUX4_9ACTN</name>